<dbReference type="SUPFAM" id="SSF158472">
    <property type="entry name" value="HAMP domain-like"/>
    <property type="match status" value="1"/>
</dbReference>
<evidence type="ECO:0000313" key="9">
    <source>
        <dbReference type="Proteomes" id="UP000309676"/>
    </source>
</evidence>
<dbReference type="Gene3D" id="3.30.565.10">
    <property type="entry name" value="Histidine kinase-like ATPase, C-terminal domain"/>
    <property type="match status" value="1"/>
</dbReference>
<keyword evidence="3" id="KW-0597">Phosphoprotein</keyword>
<dbReference type="SUPFAM" id="SSF55874">
    <property type="entry name" value="ATPase domain of HSP90 chaperone/DNA topoisomerase II/histidine kinase"/>
    <property type="match status" value="1"/>
</dbReference>
<dbReference type="EMBL" id="VCIW01000002">
    <property type="protein sequence ID" value="TLS53656.1"/>
    <property type="molecule type" value="Genomic_DNA"/>
</dbReference>
<dbReference type="InterPro" id="IPR010559">
    <property type="entry name" value="Sig_transdc_His_kin_internal"/>
</dbReference>
<name>A0A5R9GGV0_9BACL</name>
<dbReference type="GO" id="GO:0005886">
    <property type="term" value="C:plasma membrane"/>
    <property type="evidence" value="ECO:0007669"/>
    <property type="project" value="UniProtKB-SubCell"/>
</dbReference>
<evidence type="ECO:0000259" key="7">
    <source>
        <dbReference type="PROSITE" id="PS50885"/>
    </source>
</evidence>
<reference evidence="8 9" key="1">
    <citation type="submission" date="2019-05" db="EMBL/GenBank/DDBJ databases">
        <authorList>
            <person name="Narsing Rao M.P."/>
            <person name="Li W.J."/>
        </authorList>
    </citation>
    <scope>NUCLEOTIDE SEQUENCE [LARGE SCALE GENOMIC DNA]</scope>
    <source>
        <strain evidence="8 9">SYSU_K30003</strain>
    </source>
</reference>
<keyword evidence="6" id="KW-0812">Transmembrane</keyword>
<gene>
    <name evidence="8" type="ORF">FE782_05125</name>
</gene>
<dbReference type="RefSeq" id="WP_138192974.1">
    <property type="nucleotide sequence ID" value="NZ_VCIW01000002.1"/>
</dbReference>
<dbReference type="OrthoDB" id="2062925at2"/>
<dbReference type="SMART" id="SM00304">
    <property type="entry name" value="HAMP"/>
    <property type="match status" value="1"/>
</dbReference>
<evidence type="ECO:0000256" key="5">
    <source>
        <dbReference type="ARBA" id="ARBA00023136"/>
    </source>
</evidence>
<dbReference type="InterPro" id="IPR036890">
    <property type="entry name" value="HATPase_C_sf"/>
</dbReference>
<feature type="domain" description="HAMP" evidence="7">
    <location>
        <begin position="323"/>
        <end position="375"/>
    </location>
</feature>
<evidence type="ECO:0000256" key="4">
    <source>
        <dbReference type="ARBA" id="ARBA00022679"/>
    </source>
</evidence>
<evidence type="ECO:0000256" key="1">
    <source>
        <dbReference type="ARBA" id="ARBA00004651"/>
    </source>
</evidence>
<dbReference type="Proteomes" id="UP000309676">
    <property type="component" value="Unassembled WGS sequence"/>
</dbReference>
<dbReference type="Gene3D" id="6.10.340.10">
    <property type="match status" value="1"/>
</dbReference>
<protein>
    <submittedName>
        <fullName evidence="8">HAMP domain-containing protein</fullName>
    </submittedName>
</protein>
<organism evidence="8 9">
    <name type="scientific">Paenibacillus antri</name>
    <dbReference type="NCBI Taxonomy" id="2582848"/>
    <lineage>
        <taxon>Bacteria</taxon>
        <taxon>Bacillati</taxon>
        <taxon>Bacillota</taxon>
        <taxon>Bacilli</taxon>
        <taxon>Bacillales</taxon>
        <taxon>Paenibacillaceae</taxon>
        <taxon>Paenibacillus</taxon>
    </lineage>
</organism>
<dbReference type="GO" id="GO:0000155">
    <property type="term" value="F:phosphorelay sensor kinase activity"/>
    <property type="evidence" value="ECO:0007669"/>
    <property type="project" value="InterPro"/>
</dbReference>
<dbReference type="InterPro" id="IPR003660">
    <property type="entry name" value="HAMP_dom"/>
</dbReference>
<evidence type="ECO:0000313" key="8">
    <source>
        <dbReference type="EMBL" id="TLS53656.1"/>
    </source>
</evidence>
<keyword evidence="6" id="KW-1133">Transmembrane helix</keyword>
<keyword evidence="9" id="KW-1185">Reference proteome</keyword>
<dbReference type="Pfam" id="PF06580">
    <property type="entry name" value="His_kinase"/>
    <property type="match status" value="1"/>
</dbReference>
<dbReference type="PROSITE" id="PS50885">
    <property type="entry name" value="HAMP"/>
    <property type="match status" value="1"/>
</dbReference>
<dbReference type="CDD" id="cd06225">
    <property type="entry name" value="HAMP"/>
    <property type="match status" value="1"/>
</dbReference>
<comment type="caution">
    <text evidence="8">The sequence shown here is derived from an EMBL/GenBank/DDBJ whole genome shotgun (WGS) entry which is preliminary data.</text>
</comment>
<evidence type="ECO:0000256" key="2">
    <source>
        <dbReference type="ARBA" id="ARBA00022475"/>
    </source>
</evidence>
<dbReference type="PANTHER" id="PTHR34220">
    <property type="entry name" value="SENSOR HISTIDINE KINASE YPDA"/>
    <property type="match status" value="1"/>
</dbReference>
<dbReference type="AlphaFoldDB" id="A0A5R9GGV0"/>
<evidence type="ECO:0000256" key="6">
    <source>
        <dbReference type="SAM" id="Phobius"/>
    </source>
</evidence>
<feature type="transmembrane region" description="Helical" evidence="6">
    <location>
        <begin position="302"/>
        <end position="322"/>
    </location>
</feature>
<evidence type="ECO:0000256" key="3">
    <source>
        <dbReference type="ARBA" id="ARBA00022553"/>
    </source>
</evidence>
<dbReference type="PANTHER" id="PTHR34220:SF7">
    <property type="entry name" value="SENSOR HISTIDINE KINASE YPDA"/>
    <property type="match status" value="1"/>
</dbReference>
<proteinExistence type="predicted"/>
<dbReference type="InterPro" id="IPR050640">
    <property type="entry name" value="Bact_2-comp_sensor_kinase"/>
</dbReference>
<comment type="subcellular location">
    <subcellularLocation>
        <location evidence="1">Cell membrane</location>
        <topology evidence="1">Multi-pass membrane protein</topology>
    </subcellularLocation>
</comment>
<accession>A0A5R9GGV0</accession>
<sequence>MRFFGTTGRRFSIFTKLVLAFLVVIAPLYALGAFVNDRGAKFVEQEISESLRQQAEFYSTSLETEFERMMALQREFMADEDLGSLSVLEERLSTYERVMAMRRLQARLSLIKESSLYISRARAYIPSIGRIISSNGGVNTLDRVRLEELKSDAILASLPFVHKDGELFIREYYPSPFNLDVRDPNFVLELQVSVPALYRFLEQLPGYENGGAVLVQERVAIVSEKHAASYDKIKDQVEAQLSLWAEQDAVVGGPSEARTATLTLQDEHYLTVRVYSPSIHSHMIVYVPEREVMGPLQKYRTYMWLISGIALSVVLVFAYWIYRVIHRPLRKMVGAFRKVEQGNLQVDIRHESNDEFRYMYEKFNFMVAHLNKLIYEVYEQKIHLQQSELKQLQSQINPHFLYNSFYLLYRMTKAHDVENATRFTRFLGDYYQYLTRNAKEEVRLEDEIRHVRAYTEIQSIRFADRIRVTLEDPPAEARAVPVPRLILQPIVENAYQHGFDLDLDDCRLQIGFALERSPGNEPLLSIVVRDNGAGMSDEQFEAWREAFRLDQPIREVTGMLNVHRRLKLKYGERAGVRLASGEPGLVVVITLPANLPPETGAPEGGA</sequence>
<dbReference type="Pfam" id="PF00672">
    <property type="entry name" value="HAMP"/>
    <property type="match status" value="1"/>
</dbReference>
<keyword evidence="5 6" id="KW-0472">Membrane</keyword>
<keyword evidence="2" id="KW-1003">Cell membrane</keyword>
<keyword evidence="4" id="KW-0808">Transferase</keyword>